<dbReference type="EMBL" id="ML978754">
    <property type="protein sequence ID" value="KAF2083846.1"/>
    <property type="molecule type" value="Genomic_DNA"/>
</dbReference>
<feature type="compositionally biased region" description="Polar residues" evidence="1">
    <location>
        <begin position="17"/>
        <end position="39"/>
    </location>
</feature>
<proteinExistence type="predicted"/>
<feature type="region of interest" description="Disordered" evidence="1">
    <location>
        <begin position="1"/>
        <end position="61"/>
    </location>
</feature>
<comment type="caution">
    <text evidence="2">The sequence shown here is derived from an EMBL/GenBank/DDBJ whole genome shotgun (WGS) entry which is preliminary data.</text>
</comment>
<evidence type="ECO:0000313" key="3">
    <source>
        <dbReference type="Proteomes" id="UP000799776"/>
    </source>
</evidence>
<reference evidence="2" key="1">
    <citation type="journal article" date="2020" name="Stud. Mycol.">
        <title>101 Dothideomycetes genomes: a test case for predicting lifestyles and emergence of pathogens.</title>
        <authorList>
            <person name="Haridas S."/>
            <person name="Albert R."/>
            <person name="Binder M."/>
            <person name="Bloem J."/>
            <person name="Labutti K."/>
            <person name="Salamov A."/>
            <person name="Andreopoulos B."/>
            <person name="Baker S."/>
            <person name="Barry K."/>
            <person name="Bills G."/>
            <person name="Bluhm B."/>
            <person name="Cannon C."/>
            <person name="Castanera R."/>
            <person name="Culley D."/>
            <person name="Daum C."/>
            <person name="Ezra D."/>
            <person name="Gonzalez J."/>
            <person name="Henrissat B."/>
            <person name="Kuo A."/>
            <person name="Liang C."/>
            <person name="Lipzen A."/>
            <person name="Lutzoni F."/>
            <person name="Magnuson J."/>
            <person name="Mondo S."/>
            <person name="Nolan M."/>
            <person name="Ohm R."/>
            <person name="Pangilinan J."/>
            <person name="Park H.-J."/>
            <person name="Ramirez L."/>
            <person name="Alfaro M."/>
            <person name="Sun H."/>
            <person name="Tritt A."/>
            <person name="Yoshinaga Y."/>
            <person name="Zwiers L.-H."/>
            <person name="Turgeon B."/>
            <person name="Goodwin S."/>
            <person name="Spatafora J."/>
            <person name="Crous P."/>
            <person name="Grigoriev I."/>
        </authorList>
    </citation>
    <scope>NUCLEOTIDE SEQUENCE</scope>
    <source>
        <strain evidence="2">CBS 121410</strain>
    </source>
</reference>
<sequence length="290" mass="31608">MDETASSGSRDMRAPAENTSPAAQTSDPTSTNFRTTESNHPMPDASPLQFYPNEPPNTFSGKLAIKPLELADQDLDAVNPEKKRKKEPTTTRLSGTQKARLASSNVALYAALARSVKKGQAGLLTGLRGYLSSLKMSGHKKTVASGSYYAVVFDTTKHGDETLGKITQDYFPKFLRQDKTEVRIDVAKFGAQLQEGPRVWSIAADPLASMEDLVGCVTRHVSRYMPEGYEATVTLAAKMESERDWELGGGLQGGAAQERMAEADEGNGRREMADISRATIHLPILLEMRP</sequence>
<dbReference type="Proteomes" id="UP000799776">
    <property type="component" value="Unassembled WGS sequence"/>
</dbReference>
<keyword evidence="3" id="KW-1185">Reference proteome</keyword>
<protein>
    <submittedName>
        <fullName evidence="2">Uncharacterized protein</fullName>
    </submittedName>
</protein>
<name>A0A9P4HP34_9PEZI</name>
<gene>
    <name evidence="2" type="ORF">K490DRAFT_69375</name>
</gene>
<evidence type="ECO:0000313" key="2">
    <source>
        <dbReference type="EMBL" id="KAF2083846.1"/>
    </source>
</evidence>
<dbReference type="AlphaFoldDB" id="A0A9P4HP34"/>
<accession>A0A9P4HP34</accession>
<organism evidence="2 3">
    <name type="scientific">Saccharata proteae CBS 121410</name>
    <dbReference type="NCBI Taxonomy" id="1314787"/>
    <lineage>
        <taxon>Eukaryota</taxon>
        <taxon>Fungi</taxon>
        <taxon>Dikarya</taxon>
        <taxon>Ascomycota</taxon>
        <taxon>Pezizomycotina</taxon>
        <taxon>Dothideomycetes</taxon>
        <taxon>Dothideomycetes incertae sedis</taxon>
        <taxon>Botryosphaeriales</taxon>
        <taxon>Saccharataceae</taxon>
        <taxon>Saccharata</taxon>
    </lineage>
</organism>
<evidence type="ECO:0000256" key="1">
    <source>
        <dbReference type="SAM" id="MobiDB-lite"/>
    </source>
</evidence>